<dbReference type="Proteomes" id="UP001205105">
    <property type="component" value="Unassembled WGS sequence"/>
</dbReference>
<evidence type="ECO:0000313" key="2">
    <source>
        <dbReference type="EMBL" id="KAI7839511.1"/>
    </source>
</evidence>
<gene>
    <name evidence="2" type="ORF">COHA_006778</name>
</gene>
<reference evidence="2" key="1">
    <citation type="submission" date="2020-11" db="EMBL/GenBank/DDBJ databases">
        <title>Chlorella ohadii genome sequencing and assembly.</title>
        <authorList>
            <person name="Murik O."/>
            <person name="Treves H."/>
            <person name="Kedem I."/>
            <person name="Shotland Y."/>
            <person name="Kaplan A."/>
        </authorList>
    </citation>
    <scope>NUCLEOTIDE SEQUENCE</scope>
    <source>
        <strain evidence="2">1</strain>
    </source>
</reference>
<name>A0AAD5H0H9_9CHLO</name>
<keyword evidence="3" id="KW-1185">Reference proteome</keyword>
<dbReference type="Gene3D" id="3.40.50.1110">
    <property type="entry name" value="SGNH hydrolase"/>
    <property type="match status" value="1"/>
</dbReference>
<evidence type="ECO:0000313" key="3">
    <source>
        <dbReference type="Proteomes" id="UP001205105"/>
    </source>
</evidence>
<dbReference type="AlphaFoldDB" id="A0AAD5H0H9"/>
<comment type="caution">
    <text evidence="2">The sequence shown here is derived from an EMBL/GenBank/DDBJ whole genome shotgun (WGS) entry which is preliminary data.</text>
</comment>
<protein>
    <recommendedName>
        <fullName evidence="1">SGNH hydrolase-type esterase domain-containing protein</fullName>
    </recommendedName>
</protein>
<accession>A0AAD5H0H9</accession>
<dbReference type="InterPro" id="IPR013830">
    <property type="entry name" value="SGNH_hydro"/>
</dbReference>
<dbReference type="SUPFAM" id="SSF52266">
    <property type="entry name" value="SGNH hydrolase"/>
    <property type="match status" value="1"/>
</dbReference>
<proteinExistence type="predicted"/>
<feature type="domain" description="SGNH hydrolase-type esterase" evidence="1">
    <location>
        <begin position="70"/>
        <end position="275"/>
    </location>
</feature>
<sequence>MRHRCEWSHRSIDSVTEDLAAAVLSEEDARLLRVLEPAPRPESSWLDVHERLADEVAAAQRAGGLDYVLYGDSIMEAFRGQSVGWDASDRYSGNLQAWSRLAPPKALVAGISGDQAVHLLWRLQNGEGPRGLNPKAVSVMIGTNDVAHLSSMHGGFPPLTRINALRLPQYNASRIGHIVALGAQQCVRELQRQVPQATVVVLALLPMEPMMLHAPQRMFGPMVAAANAELQQYVAAQGSERLKFKDCGAPFTQPDGGANFELMEDGVHPRGRGAERSAFKDKVREDRRQRLAAGHIRHSNDAQARLPASQGGLGPWAGRALCCGQGPCTQLLKEEEAGSICLEHRFLAYGPSAVVEGVERLMGAEAWCGVFSGLEHTNLKVLMLDSQPTIFDPEAQSLEDEQTMDYKAEFLRADDDVRIVYVEYKHVQDMEAAELAALAALAVKAARSHLGPREQNAPSHHVELMYVNTVEEELQQLGLDGGAIYLTAAAQALDRLLDWLEQPPAEQAQRAATPPAAAAAAGAARGADTLSILLAGYKGSSGGQHRLQAALQEAFEGQAGLPALTFEHFFDRKAA</sequence>
<dbReference type="InterPro" id="IPR036514">
    <property type="entry name" value="SGNH_hydro_sf"/>
</dbReference>
<organism evidence="2 3">
    <name type="scientific">Chlorella ohadii</name>
    <dbReference type="NCBI Taxonomy" id="2649997"/>
    <lineage>
        <taxon>Eukaryota</taxon>
        <taxon>Viridiplantae</taxon>
        <taxon>Chlorophyta</taxon>
        <taxon>core chlorophytes</taxon>
        <taxon>Trebouxiophyceae</taxon>
        <taxon>Chlorellales</taxon>
        <taxon>Chlorellaceae</taxon>
        <taxon>Chlorella clade</taxon>
        <taxon>Chlorella</taxon>
    </lineage>
</organism>
<evidence type="ECO:0000259" key="1">
    <source>
        <dbReference type="Pfam" id="PF13472"/>
    </source>
</evidence>
<dbReference type="Pfam" id="PF13472">
    <property type="entry name" value="Lipase_GDSL_2"/>
    <property type="match status" value="1"/>
</dbReference>
<dbReference type="EMBL" id="JADXDR010000100">
    <property type="protein sequence ID" value="KAI7839511.1"/>
    <property type="molecule type" value="Genomic_DNA"/>
</dbReference>